<keyword evidence="6" id="KW-0732">Signal</keyword>
<sequence>MIVTRTLYFIESIVILMLSVCILTEQQQQQRSTSQLYHILTSLKPLRPQICQFKFENCIQDSSYADQLNTDCDIYSRLRDCFRSLLDESQCSSTQLKRQYKQAKKSEYEACGVTSVFVHKFRLRERTTDESRPSSLQDKGYECLCIASQNLATHKPVMKVKVVTVTLHRLFTLSDHCVQILDSDNLQLIPNMKLKNISTFGISSATDQYQGGYIDMCVSTKRNRIQIYRLDKNNMNLRYEMSVQDSFTSVAMDDRGILACTEAEYFAYSPSSGADRRSIDSFISIFRLDDPNIPTCFTNISPGQYLLNGPNVGVTTSLQGMSQRAPIMFVNTPIEFIYSHPYLIALVRESIHIYSYLDDQLKQEIPIKFCRTLTNMQQENIKTIIVTNKDNIYLLEPLSIEDQIDQLLNSYRLQEALTLAESNCTSIKQRRTNPLIMTQIPNFLPLNSPWPTIDENLITQYCQWLNAFCDYIIKRSAEFSRQPNYYPALLKAYILTKSREILNDFLELHASQIPAEYCNILLDAKCYHAAALLSSAHEKHEQTVNIWKKLVSNEYSHDETFPGVWILAKYIMEKDIDRSVAFSTAEWLLEQHEEELALKIFTSQHRTEAKTDPFCTDRVIGAIRKYSTMLTLYLEHVIFKLKIESEQIHTMLVNIYLDQVLSKSDDANEQIRSKLQTFIITSNSYRVQSVLNRVNQSSRLRREVALLHGKMNHFDQAFQILIDELQDFEYAEDYCIALSQDKSSGDRKIVAHILFKVLLNSLNKNSEKITTVILHLLNNTEIEFDFIEVLQQLPSHWPLTSLSHILLRALRTYSYVQRSSKIELALTRVQNQQLRFQFSQLKLKNTLVNEHRQCHHCCQPFHETSCVLYQDGHRAHVHCAKKYHQNH</sequence>
<dbReference type="GO" id="GO:0005737">
    <property type="term" value="C:cytoplasm"/>
    <property type="evidence" value="ECO:0007669"/>
    <property type="project" value="UniProtKB-SubCell"/>
</dbReference>
<dbReference type="GO" id="GO:0006886">
    <property type="term" value="P:intracellular protein transport"/>
    <property type="evidence" value="ECO:0007669"/>
    <property type="project" value="UniProtKB-UniRule"/>
</dbReference>
<gene>
    <name evidence="8" type="ORF">XAT740_LOCUS47496</name>
</gene>
<evidence type="ECO:0000259" key="7">
    <source>
        <dbReference type="PROSITE" id="PS50219"/>
    </source>
</evidence>
<evidence type="ECO:0000256" key="6">
    <source>
        <dbReference type="SAM" id="SignalP"/>
    </source>
</evidence>
<comment type="caution">
    <text evidence="8">The sequence shown here is derived from an EMBL/GenBank/DDBJ whole genome shotgun (WGS) entry which is preliminary data.</text>
</comment>
<dbReference type="PROSITE" id="PS50236">
    <property type="entry name" value="CHCR"/>
    <property type="match status" value="1"/>
</dbReference>
<organism evidence="8 9">
    <name type="scientific">Adineta ricciae</name>
    <name type="common">Rotifer</name>
    <dbReference type="NCBI Taxonomy" id="249248"/>
    <lineage>
        <taxon>Eukaryota</taxon>
        <taxon>Metazoa</taxon>
        <taxon>Spiralia</taxon>
        <taxon>Gnathifera</taxon>
        <taxon>Rotifera</taxon>
        <taxon>Eurotatoria</taxon>
        <taxon>Bdelloidea</taxon>
        <taxon>Adinetida</taxon>
        <taxon>Adinetidae</taxon>
        <taxon>Adineta</taxon>
    </lineage>
</organism>
<dbReference type="PANTHER" id="PTHR12894">
    <property type="entry name" value="CNH DOMAIN CONTAINING"/>
    <property type="match status" value="1"/>
</dbReference>
<feature type="repeat" description="CHCR" evidence="5">
    <location>
        <begin position="604"/>
        <end position="763"/>
    </location>
</feature>
<dbReference type="EMBL" id="CAJNOR010006595">
    <property type="protein sequence ID" value="CAF1599318.1"/>
    <property type="molecule type" value="Genomic_DNA"/>
</dbReference>
<feature type="chain" id="PRO_5032493157" description="CNH domain-containing protein" evidence="6">
    <location>
        <begin position="25"/>
        <end position="887"/>
    </location>
</feature>
<keyword evidence="4" id="KW-0653">Protein transport</keyword>
<keyword evidence="9" id="KW-1185">Reference proteome</keyword>
<reference evidence="8" key="1">
    <citation type="submission" date="2021-02" db="EMBL/GenBank/DDBJ databases">
        <authorList>
            <person name="Nowell W R."/>
        </authorList>
    </citation>
    <scope>NUCLEOTIDE SEQUENCE</scope>
</reference>
<protein>
    <recommendedName>
        <fullName evidence="7">CNH domain-containing protein</fullName>
    </recommendedName>
</protein>
<dbReference type="Pfam" id="PF00780">
    <property type="entry name" value="CNH"/>
    <property type="match status" value="1"/>
</dbReference>
<evidence type="ECO:0000256" key="2">
    <source>
        <dbReference type="ARBA" id="ARBA00022448"/>
    </source>
</evidence>
<evidence type="ECO:0000313" key="8">
    <source>
        <dbReference type="EMBL" id="CAF1599318.1"/>
    </source>
</evidence>
<comment type="subcellular location">
    <subcellularLocation>
        <location evidence="1">Cytoplasm</location>
    </subcellularLocation>
</comment>
<accession>A0A816ASK1</accession>
<dbReference type="GO" id="GO:0016020">
    <property type="term" value="C:membrane"/>
    <property type="evidence" value="ECO:0007669"/>
    <property type="project" value="TreeGrafter"/>
</dbReference>
<feature type="domain" description="CNH" evidence="7">
    <location>
        <begin position="110"/>
        <end position="380"/>
    </location>
</feature>
<dbReference type="PANTHER" id="PTHR12894:SF27">
    <property type="entry name" value="TRANSFORMING GROWTH FACTOR-BETA RECEPTOR-ASSOCIATED PROTEIN 1"/>
    <property type="match status" value="1"/>
</dbReference>
<name>A0A816ASK1_ADIRI</name>
<dbReference type="AlphaFoldDB" id="A0A816ASK1"/>
<proteinExistence type="predicted"/>
<dbReference type="InterPro" id="IPR032914">
    <property type="entry name" value="Vam6/VPS39/TRAP1"/>
</dbReference>
<evidence type="ECO:0000256" key="3">
    <source>
        <dbReference type="ARBA" id="ARBA00022490"/>
    </source>
</evidence>
<dbReference type="PROSITE" id="PS50219">
    <property type="entry name" value="CNH"/>
    <property type="match status" value="1"/>
</dbReference>
<dbReference type="InterPro" id="IPR000547">
    <property type="entry name" value="Clathrin_H-chain/VPS_repeat"/>
</dbReference>
<evidence type="ECO:0000256" key="5">
    <source>
        <dbReference type="PROSITE-ProRule" id="PRU01006"/>
    </source>
</evidence>
<keyword evidence="2" id="KW-0813">Transport</keyword>
<dbReference type="GO" id="GO:0006914">
    <property type="term" value="P:autophagy"/>
    <property type="evidence" value="ECO:0007669"/>
    <property type="project" value="TreeGrafter"/>
</dbReference>
<feature type="signal peptide" evidence="6">
    <location>
        <begin position="1"/>
        <end position="24"/>
    </location>
</feature>
<evidence type="ECO:0000256" key="1">
    <source>
        <dbReference type="ARBA" id="ARBA00004496"/>
    </source>
</evidence>
<dbReference type="GO" id="GO:0034058">
    <property type="term" value="P:endosomal vesicle fusion"/>
    <property type="evidence" value="ECO:0007669"/>
    <property type="project" value="TreeGrafter"/>
</dbReference>
<keyword evidence="3" id="KW-0963">Cytoplasm</keyword>
<evidence type="ECO:0000313" key="9">
    <source>
        <dbReference type="Proteomes" id="UP000663828"/>
    </source>
</evidence>
<dbReference type="Proteomes" id="UP000663828">
    <property type="component" value="Unassembled WGS sequence"/>
</dbReference>
<evidence type="ECO:0000256" key="4">
    <source>
        <dbReference type="ARBA" id="ARBA00022927"/>
    </source>
</evidence>
<dbReference type="InterPro" id="IPR001180">
    <property type="entry name" value="CNH_dom"/>
</dbReference>